<dbReference type="PROSITE" id="PS50011">
    <property type="entry name" value="PROTEIN_KINASE_DOM"/>
    <property type="match status" value="1"/>
</dbReference>
<dbReference type="Pfam" id="PF00069">
    <property type="entry name" value="Pkinase"/>
    <property type="match status" value="1"/>
</dbReference>
<dbReference type="InterPro" id="IPR011009">
    <property type="entry name" value="Kinase-like_dom_sf"/>
</dbReference>
<dbReference type="GO" id="GO:0045719">
    <property type="term" value="P:negative regulation of glycogen biosynthetic process"/>
    <property type="evidence" value="ECO:0007669"/>
    <property type="project" value="TreeGrafter"/>
</dbReference>
<keyword evidence="6" id="KW-1185">Reference proteome</keyword>
<sequence length="702" mass="79547">MEVETKIDDNYLFVLTEPATVLLVACTLDAKGRIFRADDGMALLLGYISMRELLGIEISKLIPALQVEVDSEVQHVCALGVHGNSIPVTVKINTEKDPETQRPLLYELKIRAFSTVSGIVILTESGALHSFNENFIEALIGKKQSEALKDITHITDIIPKFHSHLMASPLDEIHNDTAMKISDEQFDYAVNNKDTFHSHTHSSVTWLINDLTLSYHKMEETGSVVSINSSHSSISCAEEVCSSKPSTSSQLIESIQLCDNIQQWNEIITDQECCNKSITEGSFYGFAKHSDSNLIAICFNIRRLKPSNGATWAVCISYKKTVNFNFFDQTEKKGSIMESICDNGQDICAHNNDNYQLDLKVEKNQTTTAEKDDENAQAVAGEYSKYYNTQHLIGNGAFGSVKLTARKDTGILAVAKFVCKAKVFSESWVPSPRRDNRVVPIELHLLETLSHPNIVKLLDVFENDMYYQLVMEKLGCGMDLFEFIEQQPKLDEPLISYIFKQVVSAVAYLHSKNIVHRDLKDENVIIDHNFSCKLIDFGSAAYFGHNFVFSTFCGTMEYCSPEVLRGNKYRGPELEMWSLGILLYTLVFFENPFRSLQEAMHAKFEFPWEVSEGLFEVISWLLQRDPQHRATIRDISNHCWVKQSIDLQKYKFKDVLQKYDHRSQFVPSDHETELINDLKITPTCLSSLVIDAKSNARNGIEN</sequence>
<dbReference type="InterPro" id="IPR008271">
    <property type="entry name" value="Ser/Thr_kinase_AS"/>
</dbReference>
<comment type="caution">
    <text evidence="5">The sequence shown here is derived from an EMBL/GenBank/DDBJ whole genome shotgun (WGS) entry which is preliminary data.</text>
</comment>
<dbReference type="FunFam" id="1.10.510.10:FF:000351">
    <property type="entry name" value="PAS domain-containing serine/threonine-protein kinase"/>
    <property type="match status" value="1"/>
</dbReference>
<protein>
    <recommendedName>
        <fullName evidence="4">Protein kinase domain-containing protein</fullName>
    </recommendedName>
</protein>
<evidence type="ECO:0000256" key="3">
    <source>
        <dbReference type="PROSITE-ProRule" id="PRU10141"/>
    </source>
</evidence>
<dbReference type="EMBL" id="CAKAEH010000267">
    <property type="protein sequence ID" value="CAG9530457.1"/>
    <property type="molecule type" value="Genomic_DNA"/>
</dbReference>
<gene>
    <name evidence="5" type="ORF">CJOHNSTONI_LOCUS950</name>
</gene>
<dbReference type="GO" id="GO:0035556">
    <property type="term" value="P:intracellular signal transduction"/>
    <property type="evidence" value="ECO:0007669"/>
    <property type="project" value="TreeGrafter"/>
</dbReference>
<dbReference type="GO" id="GO:0005524">
    <property type="term" value="F:ATP binding"/>
    <property type="evidence" value="ECO:0007669"/>
    <property type="project" value="UniProtKB-UniRule"/>
</dbReference>
<keyword evidence="2 3" id="KW-0067">ATP-binding</keyword>
<dbReference type="GO" id="GO:0005829">
    <property type="term" value="C:cytosol"/>
    <property type="evidence" value="ECO:0007669"/>
    <property type="project" value="TreeGrafter"/>
</dbReference>
<dbReference type="PROSITE" id="PS00108">
    <property type="entry name" value="PROTEIN_KINASE_ST"/>
    <property type="match status" value="1"/>
</dbReference>
<organism evidence="5 6">
    <name type="scientific">Cercopithifilaria johnstoni</name>
    <dbReference type="NCBI Taxonomy" id="2874296"/>
    <lineage>
        <taxon>Eukaryota</taxon>
        <taxon>Metazoa</taxon>
        <taxon>Ecdysozoa</taxon>
        <taxon>Nematoda</taxon>
        <taxon>Chromadorea</taxon>
        <taxon>Rhabditida</taxon>
        <taxon>Spirurina</taxon>
        <taxon>Spiruromorpha</taxon>
        <taxon>Filarioidea</taxon>
        <taxon>Onchocercidae</taxon>
        <taxon>Cercopithifilaria</taxon>
    </lineage>
</organism>
<dbReference type="InterPro" id="IPR000719">
    <property type="entry name" value="Prot_kinase_dom"/>
</dbReference>
<evidence type="ECO:0000256" key="1">
    <source>
        <dbReference type="ARBA" id="ARBA00022741"/>
    </source>
</evidence>
<dbReference type="SUPFAM" id="SSF56112">
    <property type="entry name" value="Protein kinase-like (PK-like)"/>
    <property type="match status" value="1"/>
</dbReference>
<evidence type="ECO:0000313" key="5">
    <source>
        <dbReference type="EMBL" id="CAG9530457.1"/>
    </source>
</evidence>
<dbReference type="GO" id="GO:0004674">
    <property type="term" value="F:protein serine/threonine kinase activity"/>
    <property type="evidence" value="ECO:0007669"/>
    <property type="project" value="TreeGrafter"/>
</dbReference>
<evidence type="ECO:0000313" key="6">
    <source>
        <dbReference type="Proteomes" id="UP000746747"/>
    </source>
</evidence>
<dbReference type="InterPro" id="IPR017441">
    <property type="entry name" value="Protein_kinase_ATP_BS"/>
</dbReference>
<dbReference type="GO" id="GO:0005634">
    <property type="term" value="C:nucleus"/>
    <property type="evidence" value="ECO:0007669"/>
    <property type="project" value="TreeGrafter"/>
</dbReference>
<evidence type="ECO:0000256" key="2">
    <source>
        <dbReference type="ARBA" id="ARBA00022840"/>
    </source>
</evidence>
<accession>A0A8J2PPZ3</accession>
<dbReference type="OrthoDB" id="193931at2759"/>
<feature type="binding site" evidence="3">
    <location>
        <position position="420"/>
    </location>
    <ligand>
        <name>ATP</name>
        <dbReference type="ChEBI" id="CHEBI:30616"/>
    </ligand>
</feature>
<dbReference type="PANTHER" id="PTHR24346">
    <property type="entry name" value="MAP/MICROTUBULE AFFINITY-REGULATING KINASE"/>
    <property type="match status" value="1"/>
</dbReference>
<dbReference type="Gene3D" id="1.10.510.10">
    <property type="entry name" value="Transferase(Phosphotransferase) domain 1"/>
    <property type="match status" value="1"/>
</dbReference>
<feature type="domain" description="Protein kinase" evidence="4">
    <location>
        <begin position="387"/>
        <end position="641"/>
    </location>
</feature>
<dbReference type="PROSITE" id="PS00107">
    <property type="entry name" value="PROTEIN_KINASE_ATP"/>
    <property type="match status" value="1"/>
</dbReference>
<dbReference type="PANTHER" id="PTHR24346:SF51">
    <property type="entry name" value="PAS DOMAIN-CONTAINING SERINE_THREONINE-PROTEIN KINASE"/>
    <property type="match status" value="1"/>
</dbReference>
<dbReference type="SMART" id="SM00220">
    <property type="entry name" value="S_TKc"/>
    <property type="match status" value="1"/>
</dbReference>
<dbReference type="Gene3D" id="3.30.200.20">
    <property type="entry name" value="Phosphorylase Kinase, domain 1"/>
    <property type="match status" value="1"/>
</dbReference>
<keyword evidence="1 3" id="KW-0547">Nucleotide-binding</keyword>
<dbReference type="Proteomes" id="UP000746747">
    <property type="component" value="Unassembled WGS sequence"/>
</dbReference>
<dbReference type="AlphaFoldDB" id="A0A8J2PPZ3"/>
<reference evidence="5" key="1">
    <citation type="submission" date="2021-09" db="EMBL/GenBank/DDBJ databases">
        <authorList>
            <consortium name="Pathogen Informatics"/>
        </authorList>
    </citation>
    <scope>NUCLEOTIDE SEQUENCE</scope>
</reference>
<evidence type="ECO:0000259" key="4">
    <source>
        <dbReference type="PROSITE" id="PS50011"/>
    </source>
</evidence>
<proteinExistence type="predicted"/>
<name>A0A8J2PPZ3_9BILA</name>